<evidence type="ECO:0000256" key="10">
    <source>
        <dbReference type="RuleBase" id="RU003796"/>
    </source>
</evidence>
<keyword evidence="9" id="KW-0131">Cell cycle</keyword>
<evidence type="ECO:0000256" key="3">
    <source>
        <dbReference type="ARBA" id="ARBA00022491"/>
    </source>
</evidence>
<comment type="similarity">
    <text evidence="2 10">Belongs to the E2F/DP family.</text>
</comment>
<dbReference type="InterPro" id="IPR015633">
    <property type="entry name" value="E2F"/>
</dbReference>
<dbReference type="Pfam" id="PF02319">
    <property type="entry name" value="WHD_E2F_TDP"/>
    <property type="match status" value="2"/>
</dbReference>
<evidence type="ECO:0000256" key="6">
    <source>
        <dbReference type="ARBA" id="ARBA00023159"/>
    </source>
</evidence>
<accession>A0A131YXW0</accession>
<feature type="region of interest" description="Disordered" evidence="11">
    <location>
        <begin position="522"/>
        <end position="587"/>
    </location>
</feature>
<dbReference type="PANTHER" id="PTHR12081">
    <property type="entry name" value="TRANSCRIPTION FACTOR E2F"/>
    <property type="match status" value="1"/>
</dbReference>
<dbReference type="GO" id="GO:0000981">
    <property type="term" value="F:DNA-binding transcription factor activity, RNA polymerase II-specific"/>
    <property type="evidence" value="ECO:0007669"/>
    <property type="project" value="TreeGrafter"/>
</dbReference>
<organism evidence="13">
    <name type="scientific">Rhipicephalus appendiculatus</name>
    <name type="common">Brown ear tick</name>
    <dbReference type="NCBI Taxonomy" id="34631"/>
    <lineage>
        <taxon>Eukaryota</taxon>
        <taxon>Metazoa</taxon>
        <taxon>Ecdysozoa</taxon>
        <taxon>Arthropoda</taxon>
        <taxon>Chelicerata</taxon>
        <taxon>Arachnida</taxon>
        <taxon>Acari</taxon>
        <taxon>Parasitiformes</taxon>
        <taxon>Ixodida</taxon>
        <taxon>Ixodoidea</taxon>
        <taxon>Ixodidae</taxon>
        <taxon>Rhipicephalinae</taxon>
        <taxon>Rhipicephalus</taxon>
        <taxon>Rhipicephalus</taxon>
    </lineage>
</organism>
<evidence type="ECO:0000256" key="1">
    <source>
        <dbReference type="ARBA" id="ARBA00004123"/>
    </source>
</evidence>
<dbReference type="Gene3D" id="1.10.10.10">
    <property type="entry name" value="Winged helix-like DNA-binding domain superfamily/Winged helix DNA-binding domain"/>
    <property type="match status" value="2"/>
</dbReference>
<evidence type="ECO:0000256" key="8">
    <source>
        <dbReference type="ARBA" id="ARBA00023242"/>
    </source>
</evidence>
<name>A0A131YXW0_RHIAP</name>
<evidence type="ECO:0000259" key="12">
    <source>
        <dbReference type="SMART" id="SM01372"/>
    </source>
</evidence>
<dbReference type="SUPFAM" id="SSF46785">
    <property type="entry name" value="Winged helix' DNA-binding domain"/>
    <property type="match status" value="2"/>
</dbReference>
<feature type="domain" description="E2F/DP family winged-helix DNA-binding" evidence="12">
    <location>
        <begin position="305"/>
        <end position="391"/>
    </location>
</feature>
<keyword evidence="8 10" id="KW-0539">Nucleus</keyword>
<keyword evidence="7 10" id="KW-0804">Transcription</keyword>
<keyword evidence="4 10" id="KW-0805">Transcription regulation</keyword>
<evidence type="ECO:0000256" key="4">
    <source>
        <dbReference type="ARBA" id="ARBA00023015"/>
    </source>
</evidence>
<comment type="subcellular location">
    <subcellularLocation>
        <location evidence="1 10">Nucleus</location>
    </subcellularLocation>
</comment>
<dbReference type="AlphaFoldDB" id="A0A131YXW0"/>
<evidence type="ECO:0000256" key="2">
    <source>
        <dbReference type="ARBA" id="ARBA00010940"/>
    </source>
</evidence>
<dbReference type="InterPro" id="IPR036388">
    <property type="entry name" value="WH-like_DNA-bd_sf"/>
</dbReference>
<feature type="region of interest" description="Disordered" evidence="11">
    <location>
        <begin position="455"/>
        <end position="504"/>
    </location>
</feature>
<feature type="compositionally biased region" description="Basic and acidic residues" evidence="11">
    <location>
        <begin position="522"/>
        <end position="548"/>
    </location>
</feature>
<dbReference type="InterPro" id="IPR036390">
    <property type="entry name" value="WH_DNA-bd_sf"/>
</dbReference>
<reference evidence="13" key="1">
    <citation type="journal article" date="2016" name="Ticks Tick Borne Dis.">
        <title>De novo assembly and annotation of the salivary gland transcriptome of Rhipicephalus appendiculatus male and female ticks during blood feeding.</title>
        <authorList>
            <person name="de Castro M.H."/>
            <person name="de Klerk D."/>
            <person name="Pienaar R."/>
            <person name="Latif A.A."/>
            <person name="Rees D.J."/>
            <person name="Mans B.J."/>
        </authorList>
    </citation>
    <scope>NUCLEOTIDE SEQUENCE</scope>
    <source>
        <tissue evidence="13">Salivary glands</tissue>
    </source>
</reference>
<feature type="compositionally biased region" description="Low complexity" evidence="11">
    <location>
        <begin position="487"/>
        <end position="504"/>
    </location>
</feature>
<evidence type="ECO:0000313" key="13">
    <source>
        <dbReference type="EMBL" id="JAP83330.1"/>
    </source>
</evidence>
<protein>
    <submittedName>
        <fullName evidence="13">Transcription factor E2F7/8</fullName>
    </submittedName>
</protein>
<dbReference type="InterPro" id="IPR003316">
    <property type="entry name" value="E2F_WHTH_DNA-bd_dom"/>
</dbReference>
<keyword evidence="3" id="KW-0678">Repressor</keyword>
<dbReference type="EMBL" id="GEDV01005227">
    <property type="protein sequence ID" value="JAP83330.1"/>
    <property type="molecule type" value="Transcribed_RNA"/>
</dbReference>
<dbReference type="PANTHER" id="PTHR12081:SF7">
    <property type="entry name" value="TRANSCRIPTION FACTOR EFL-3"/>
    <property type="match status" value="1"/>
</dbReference>
<dbReference type="GO" id="GO:0090575">
    <property type="term" value="C:RNA polymerase II transcription regulator complex"/>
    <property type="evidence" value="ECO:0007669"/>
    <property type="project" value="TreeGrafter"/>
</dbReference>
<feature type="domain" description="E2F/DP family winged-helix DNA-binding" evidence="12">
    <location>
        <begin position="154"/>
        <end position="223"/>
    </location>
</feature>
<dbReference type="GO" id="GO:0045892">
    <property type="term" value="P:negative regulation of DNA-templated transcription"/>
    <property type="evidence" value="ECO:0007669"/>
    <property type="project" value="UniProtKB-ARBA"/>
</dbReference>
<evidence type="ECO:0000256" key="11">
    <source>
        <dbReference type="SAM" id="MobiDB-lite"/>
    </source>
</evidence>
<evidence type="ECO:0000256" key="9">
    <source>
        <dbReference type="ARBA" id="ARBA00023306"/>
    </source>
</evidence>
<dbReference type="FunFam" id="1.10.10.10:FF:000073">
    <property type="entry name" value="E2F transcription factor 8"/>
    <property type="match status" value="1"/>
</dbReference>
<feature type="region of interest" description="Disordered" evidence="11">
    <location>
        <begin position="881"/>
        <end position="904"/>
    </location>
</feature>
<feature type="compositionally biased region" description="Low complexity" evidence="11">
    <location>
        <begin position="881"/>
        <end position="898"/>
    </location>
</feature>
<evidence type="ECO:0000256" key="5">
    <source>
        <dbReference type="ARBA" id="ARBA00023125"/>
    </source>
</evidence>
<evidence type="ECO:0000256" key="7">
    <source>
        <dbReference type="ARBA" id="ARBA00023163"/>
    </source>
</evidence>
<sequence length="904" mass="96654">MSEYCLQPCSTNKNIMFVRREPIADDVFSPVSSPKRLCLDTESRNSCDVDAIARIMTPTPPSESPVKRPLQDVTLRCNNSGSSSPSLPPSPGTPTKSGNDFLGSPSDDPMTPTARLKLLSRLAAERLPASGENGVDDELSNHSSNSENQKPTSRKEKSLGLLCQAFLALYPEYTEPSDIIIVSLDEVAKHLGVERRRVYDIVNVLESVGMVTKEAKNKYRWFGKGALLETLPKLKALSEKSNIAGQIHSVKDFEFNHSLEMSSQLFVVPSNEAINSGQVTAASMAGDNGGVGGGSPATVQEVELRREKSMGIMSQRFLMLFLTSPPKTVSLDLAAKVLIGDPTVDKTQSLVYKTKIRRLYDIANILTSLGLIRKVTVTESRGRKSAFKYIGPDIGTASTDEDVQVQTQSRHSLVATGFSFKKISKSKDDNSTSRSQSPGSNECTAQVLELLQRTQERSKRGSSRLMRTHSDDVSAPSRKCRRGSQLAAAAKPASSSSSKSLARHASFHDICEVAEMERRRLYSEEEESQRELSARDGPARDRVTDSDKSPGGMESGVDGASPSKAPTSNAKQAEAKESEPSASAESHVITLSEEQYTSLLQSLNLPIHSKPIISIQQEKKAEPPCKCSGSQQPQTPQLTVPQQTVALQTPEQNMPAMKTPALQTPEMQTPAVQTPAVQTPAVQTLAQQTLVPVVPAQQTLGQQSTTVLAATEVPTILTPTFRWIIEHDQRTPSGSSGTEEVITALALPAAARKLTYDSVPTTPASPGAAEESLVLSVTAADAADDSALKLPTTTTGPAAGTVTPLTPNYYACFVRGPSSSPEVLPLVTTCTSSSSPQIPIFSPTNCMLTLSPVVLGAAHHGQAAMSTITFPAGTRLLTATTPAAAPAAPEKKASTAARKLTLTK</sequence>
<feature type="region of interest" description="Disordered" evidence="11">
    <location>
        <begin position="424"/>
        <end position="443"/>
    </location>
</feature>
<feature type="compositionally biased region" description="Polar residues" evidence="11">
    <location>
        <begin position="432"/>
        <end position="443"/>
    </location>
</feature>
<feature type="region of interest" description="Disordered" evidence="11">
    <location>
        <begin position="128"/>
        <end position="155"/>
    </location>
</feature>
<dbReference type="GO" id="GO:0000978">
    <property type="term" value="F:RNA polymerase II cis-regulatory region sequence-specific DNA binding"/>
    <property type="evidence" value="ECO:0007669"/>
    <property type="project" value="InterPro"/>
</dbReference>
<feature type="region of interest" description="Disordered" evidence="11">
    <location>
        <begin position="75"/>
        <end position="112"/>
    </location>
</feature>
<keyword evidence="6" id="KW-0010">Activator</keyword>
<keyword evidence="5 10" id="KW-0238">DNA-binding</keyword>
<feature type="compositionally biased region" description="Polar residues" evidence="11">
    <location>
        <begin position="141"/>
        <end position="151"/>
    </location>
</feature>
<dbReference type="SMART" id="SM01372">
    <property type="entry name" value="E2F_TDP"/>
    <property type="match status" value="2"/>
</dbReference>
<proteinExistence type="inferred from homology"/>
<dbReference type="FunFam" id="1.10.10.10:FF:000100">
    <property type="entry name" value="E2F transcription factor 8"/>
    <property type="match status" value="1"/>
</dbReference>